<proteinExistence type="inferred from homology"/>
<dbReference type="Gene3D" id="3.80.30.20">
    <property type="entry name" value="tm_1862 like domain"/>
    <property type="match status" value="1"/>
</dbReference>
<dbReference type="OrthoDB" id="9805215at2"/>
<dbReference type="GO" id="GO:0005829">
    <property type="term" value="C:cytosol"/>
    <property type="evidence" value="ECO:0007669"/>
    <property type="project" value="TreeGrafter"/>
</dbReference>
<dbReference type="Pfam" id="PF00919">
    <property type="entry name" value="UPF0004"/>
    <property type="match status" value="1"/>
</dbReference>
<dbReference type="GO" id="GO:0051539">
    <property type="term" value="F:4 iron, 4 sulfur cluster binding"/>
    <property type="evidence" value="ECO:0007669"/>
    <property type="project" value="UniProtKB-UniRule"/>
</dbReference>
<evidence type="ECO:0000256" key="10">
    <source>
        <dbReference type="HAMAP-Rule" id="MF_01865"/>
    </source>
</evidence>
<evidence type="ECO:0000256" key="9">
    <source>
        <dbReference type="ARBA" id="ARBA00051425"/>
    </source>
</evidence>
<feature type="binding site" evidence="10">
    <location>
        <position position="161"/>
    </location>
    <ligand>
        <name>[4Fe-4S] cluster</name>
        <dbReference type="ChEBI" id="CHEBI:49883"/>
        <label>2</label>
        <note>4Fe-4S-S-AdoMet</note>
    </ligand>
</feature>
<dbReference type="InterPro" id="IPR038135">
    <property type="entry name" value="Methylthiotransferase_N_sf"/>
</dbReference>
<keyword evidence="5 10" id="KW-0949">S-adenosyl-L-methionine</keyword>
<dbReference type="SFLD" id="SFLDG01082">
    <property type="entry name" value="B12-binding_domain_containing"/>
    <property type="match status" value="1"/>
</dbReference>
<feature type="binding site" evidence="10">
    <location>
        <position position="11"/>
    </location>
    <ligand>
        <name>[4Fe-4S] cluster</name>
        <dbReference type="ChEBI" id="CHEBI:49883"/>
        <label>1</label>
    </ligand>
</feature>
<keyword evidence="14" id="KW-0689">Ribosomal protein</keyword>
<dbReference type="Gene3D" id="3.40.50.12160">
    <property type="entry name" value="Methylthiotransferase, N-terminal domain"/>
    <property type="match status" value="1"/>
</dbReference>
<dbReference type="EC" id="2.8.4.4" evidence="10"/>
<keyword evidence="8 10" id="KW-0411">Iron-sulfur</keyword>
<dbReference type="GO" id="GO:0005840">
    <property type="term" value="C:ribosome"/>
    <property type="evidence" value="ECO:0007669"/>
    <property type="project" value="UniProtKB-KW"/>
</dbReference>
<dbReference type="InterPro" id="IPR002792">
    <property type="entry name" value="TRAM_dom"/>
</dbReference>
<dbReference type="HAMAP" id="MF_01865">
    <property type="entry name" value="MTTase_RimO"/>
    <property type="match status" value="1"/>
</dbReference>
<dbReference type="InterPro" id="IPR007197">
    <property type="entry name" value="rSAM"/>
</dbReference>
<comment type="catalytic activity">
    <reaction evidence="10">
        <text>L-aspartate(89)-[ribosomal protein uS12]-hydrogen + (sulfur carrier)-SH + AH2 + 2 S-adenosyl-L-methionine = 3-methylsulfanyl-L-aspartate(89)-[ribosomal protein uS12]-hydrogen + (sulfur carrier)-H + 5'-deoxyadenosine + L-methionine + A + S-adenosyl-L-homocysteine + 2 H(+)</text>
        <dbReference type="Rhea" id="RHEA:37087"/>
        <dbReference type="Rhea" id="RHEA-COMP:10460"/>
        <dbReference type="Rhea" id="RHEA-COMP:10461"/>
        <dbReference type="Rhea" id="RHEA-COMP:14737"/>
        <dbReference type="Rhea" id="RHEA-COMP:14739"/>
        <dbReference type="ChEBI" id="CHEBI:13193"/>
        <dbReference type="ChEBI" id="CHEBI:15378"/>
        <dbReference type="ChEBI" id="CHEBI:17319"/>
        <dbReference type="ChEBI" id="CHEBI:17499"/>
        <dbReference type="ChEBI" id="CHEBI:29917"/>
        <dbReference type="ChEBI" id="CHEBI:29961"/>
        <dbReference type="ChEBI" id="CHEBI:57844"/>
        <dbReference type="ChEBI" id="CHEBI:57856"/>
        <dbReference type="ChEBI" id="CHEBI:59789"/>
        <dbReference type="ChEBI" id="CHEBI:64428"/>
        <dbReference type="ChEBI" id="CHEBI:73599"/>
        <dbReference type="EC" id="2.8.4.4"/>
    </reaction>
</comment>
<keyword evidence="6 10" id="KW-0479">Metal-binding</keyword>
<dbReference type="GO" id="GO:0046872">
    <property type="term" value="F:metal ion binding"/>
    <property type="evidence" value="ECO:0007669"/>
    <property type="project" value="UniProtKB-KW"/>
</dbReference>
<dbReference type="InterPro" id="IPR006638">
    <property type="entry name" value="Elp3/MiaA/NifB-like_rSAM"/>
</dbReference>
<comment type="subcellular location">
    <subcellularLocation>
        <location evidence="10">Cytoplasm</location>
    </subcellularLocation>
</comment>
<dbReference type="InterPro" id="IPR013848">
    <property type="entry name" value="Methylthiotransferase_N"/>
</dbReference>
<dbReference type="PROSITE" id="PS51449">
    <property type="entry name" value="MTTASE_N"/>
    <property type="match status" value="1"/>
</dbReference>
<keyword evidence="2 10" id="KW-0004">4Fe-4S</keyword>
<evidence type="ECO:0000313" key="15">
    <source>
        <dbReference type="Proteomes" id="UP000243819"/>
    </source>
</evidence>
<keyword evidence="7 10" id="KW-0408">Iron</keyword>
<sequence>MVKIATVSLGCPKNTVDAEVMLGILSKEGYGITTDPKQADVIIINTCGFIESAKKESIDTIIEFSRYKAENCKVLIVTGCLVQRYKEELLQEIPEIDGIIGTGEYENIIQCIQTNLKGDKFTATDNLEYLYDDLTPRMLSTPKYTAYLKIAEGCDNHCTYCIIPALRGKYRSRSIESIIAEANKLVDNGVKEIILVAQDTTVYGLDLYGKLMLPTLLKKLNAIEGLKWIRILYCYPTYMTDELIQTISQLPKVCNYIDMPLQHGDNEILKKMGRRETKEQLLLLIEKIRKMIPDVVIRTSIIVGFPGETEEHFNNLLKFVQEIKLDRLGVFTYSREEGTAAAKLPDQIKERVKKLRQHRLMKVQKRISHSINKEKIGKVLEILIEGYDNGYIIGRTYGDAPQIDGKVIVRTKNGDKLPGDFIKVVITDCNEYDLIGEIVNESSQ</sequence>
<feature type="domain" description="Radical SAM core" evidence="13">
    <location>
        <begin position="140"/>
        <end position="370"/>
    </location>
</feature>
<keyword evidence="14" id="KW-0687">Ribonucleoprotein</keyword>
<evidence type="ECO:0000313" key="14">
    <source>
        <dbReference type="EMBL" id="SES77639.1"/>
    </source>
</evidence>
<comment type="function">
    <text evidence="1">Catalyzes the methylthiolation of N6-(dimethylallyl)adenosine (i(6)A), leading to the formation of 2-methylthio-N6-(dimethylallyl)adenosine (ms(2)i(6)A) at position 37 in tRNAs that read codons beginning with uridine.</text>
</comment>
<evidence type="ECO:0000259" key="12">
    <source>
        <dbReference type="PROSITE" id="PS51449"/>
    </source>
</evidence>
<protein>
    <recommendedName>
        <fullName evidence="10">Ribosomal protein uS12 methylthiotransferase RimO</fullName>
        <shortName evidence="10">uS12 MTTase</shortName>
        <shortName evidence="10">uS12 methylthiotransferase</shortName>
        <ecNumber evidence="10">2.8.4.4</ecNumber>
    </recommendedName>
    <alternativeName>
        <fullName evidence="10">Ribosomal protein uS12 (aspartate-C(3))-methylthiotransferase</fullName>
    </alternativeName>
    <alternativeName>
        <fullName evidence="10">Ribosome maturation factor RimO</fullName>
    </alternativeName>
</protein>
<dbReference type="SFLD" id="SFLDS00029">
    <property type="entry name" value="Radical_SAM"/>
    <property type="match status" value="1"/>
</dbReference>
<dbReference type="EMBL" id="FOIF01000007">
    <property type="protein sequence ID" value="SES77639.1"/>
    <property type="molecule type" value="Genomic_DNA"/>
</dbReference>
<evidence type="ECO:0000256" key="1">
    <source>
        <dbReference type="ARBA" id="ARBA00003234"/>
    </source>
</evidence>
<comment type="similarity">
    <text evidence="10">Belongs to the methylthiotransferase family. RimO subfamily.</text>
</comment>
<evidence type="ECO:0000256" key="8">
    <source>
        <dbReference type="ARBA" id="ARBA00023014"/>
    </source>
</evidence>
<dbReference type="AlphaFoldDB" id="A0A1H9Z7W3"/>
<dbReference type="InterPro" id="IPR005840">
    <property type="entry name" value="Ribosomal_uS12_MeSTrfase_RimO"/>
</dbReference>
<dbReference type="InterPro" id="IPR058240">
    <property type="entry name" value="rSAM_sf"/>
</dbReference>
<dbReference type="SFLD" id="SFLDF00274">
    <property type="entry name" value="ribosomal_protein_S12_methylth"/>
    <property type="match status" value="1"/>
</dbReference>
<dbReference type="PANTHER" id="PTHR43837">
    <property type="entry name" value="RIBOSOMAL PROTEIN S12 METHYLTHIOTRANSFERASE RIMO"/>
    <property type="match status" value="1"/>
</dbReference>
<dbReference type="FunFam" id="3.40.50.12160:FF:000003">
    <property type="entry name" value="CDK5 regulatory subunit-associated protein 1"/>
    <property type="match status" value="1"/>
</dbReference>
<dbReference type="GO" id="GO:0035597">
    <property type="term" value="F:tRNA-2-methylthio-N(6)-dimethylallyladenosine(37) synthase activity"/>
    <property type="evidence" value="ECO:0007669"/>
    <property type="project" value="UniProtKB-EC"/>
</dbReference>
<feature type="binding site" evidence="10">
    <location>
        <position position="80"/>
    </location>
    <ligand>
        <name>[4Fe-4S] cluster</name>
        <dbReference type="ChEBI" id="CHEBI:49883"/>
        <label>1</label>
    </ligand>
</feature>
<dbReference type="NCBIfam" id="TIGR00089">
    <property type="entry name" value="MiaB/RimO family radical SAM methylthiotransferase"/>
    <property type="match status" value="1"/>
</dbReference>
<organism evidence="14 15">
    <name type="scientific">Anaerobranca gottschalkii DSM 13577</name>
    <dbReference type="NCBI Taxonomy" id="1120990"/>
    <lineage>
        <taxon>Bacteria</taxon>
        <taxon>Bacillati</taxon>
        <taxon>Bacillota</taxon>
        <taxon>Clostridia</taxon>
        <taxon>Eubacteriales</taxon>
        <taxon>Proteinivoracaceae</taxon>
        <taxon>Anaerobranca</taxon>
    </lineage>
</organism>
<comment type="cofactor">
    <cofactor evidence="10">
        <name>[4Fe-4S] cluster</name>
        <dbReference type="ChEBI" id="CHEBI:49883"/>
    </cofactor>
    <text evidence="10">Binds 2 [4Fe-4S] clusters. One cluster is coordinated with 3 cysteines and an exchangeable S-adenosyl-L-methionine.</text>
</comment>
<gene>
    <name evidence="10" type="primary">rimO</name>
    <name evidence="14" type="ORF">SAMN03080614_100731</name>
</gene>
<dbReference type="SUPFAM" id="SSF102114">
    <property type="entry name" value="Radical SAM enzymes"/>
    <property type="match status" value="1"/>
</dbReference>
<evidence type="ECO:0000259" key="11">
    <source>
        <dbReference type="PROSITE" id="PS50926"/>
    </source>
</evidence>
<feature type="domain" description="MTTase N-terminal" evidence="12">
    <location>
        <begin position="2"/>
        <end position="117"/>
    </location>
</feature>
<comment type="function">
    <text evidence="10">Catalyzes the methylthiolation of an aspartic acid residue of ribosomal protein uS12.</text>
</comment>
<dbReference type="STRING" id="1120990.SAMN03080614_100731"/>
<dbReference type="Gene3D" id="2.40.50.140">
    <property type="entry name" value="Nucleic acid-binding proteins"/>
    <property type="match status" value="1"/>
</dbReference>
<dbReference type="InterPro" id="IPR023404">
    <property type="entry name" value="rSAM_horseshoe"/>
</dbReference>
<feature type="binding site" evidence="10">
    <location>
        <position position="158"/>
    </location>
    <ligand>
        <name>[4Fe-4S] cluster</name>
        <dbReference type="ChEBI" id="CHEBI:49883"/>
        <label>2</label>
        <note>4Fe-4S-S-AdoMet</note>
    </ligand>
</feature>
<dbReference type="Pfam" id="PF04055">
    <property type="entry name" value="Radical_SAM"/>
    <property type="match status" value="1"/>
</dbReference>
<keyword evidence="15" id="KW-1185">Reference proteome</keyword>
<dbReference type="InterPro" id="IPR012340">
    <property type="entry name" value="NA-bd_OB-fold"/>
</dbReference>
<dbReference type="PANTHER" id="PTHR43837:SF1">
    <property type="entry name" value="RIBOSOMAL PROTEIN US12 METHYLTHIOTRANSFERASE RIMO"/>
    <property type="match status" value="1"/>
</dbReference>
<dbReference type="InterPro" id="IPR005839">
    <property type="entry name" value="Methylthiotransferase"/>
</dbReference>
<dbReference type="PROSITE" id="PS51918">
    <property type="entry name" value="RADICAL_SAM"/>
    <property type="match status" value="1"/>
</dbReference>
<dbReference type="SFLD" id="SFLDG01061">
    <property type="entry name" value="methylthiotransferase"/>
    <property type="match status" value="1"/>
</dbReference>
<dbReference type="FunFam" id="3.80.30.20:FF:000001">
    <property type="entry name" value="tRNA-2-methylthio-N(6)-dimethylallyladenosine synthase 2"/>
    <property type="match status" value="1"/>
</dbReference>
<feature type="binding site" evidence="10">
    <location>
        <position position="154"/>
    </location>
    <ligand>
        <name>[4Fe-4S] cluster</name>
        <dbReference type="ChEBI" id="CHEBI:49883"/>
        <label>2</label>
        <note>4Fe-4S-S-AdoMet</note>
    </ligand>
</feature>
<accession>A0A1H9Z7W3</accession>
<dbReference type="PROSITE" id="PS50926">
    <property type="entry name" value="TRAM"/>
    <property type="match status" value="1"/>
</dbReference>
<evidence type="ECO:0000256" key="4">
    <source>
        <dbReference type="ARBA" id="ARBA00022679"/>
    </source>
</evidence>
<dbReference type="NCBIfam" id="TIGR01125">
    <property type="entry name" value="30S ribosomal protein S12 methylthiotransferase RimO"/>
    <property type="match status" value="1"/>
</dbReference>
<dbReference type="Proteomes" id="UP000243819">
    <property type="component" value="Unassembled WGS sequence"/>
</dbReference>
<evidence type="ECO:0000256" key="7">
    <source>
        <dbReference type="ARBA" id="ARBA00023004"/>
    </source>
</evidence>
<feature type="binding site" evidence="10">
    <location>
        <position position="47"/>
    </location>
    <ligand>
        <name>[4Fe-4S] cluster</name>
        <dbReference type="ChEBI" id="CHEBI:49883"/>
        <label>1</label>
    </ligand>
</feature>
<keyword evidence="4 10" id="KW-0808">Transferase</keyword>
<evidence type="ECO:0000256" key="5">
    <source>
        <dbReference type="ARBA" id="ARBA00022691"/>
    </source>
</evidence>
<dbReference type="InterPro" id="IPR020612">
    <property type="entry name" value="Methylthiotransferase_CS"/>
</dbReference>
<dbReference type="GO" id="GO:0035599">
    <property type="term" value="F:aspartic acid methylthiotransferase activity"/>
    <property type="evidence" value="ECO:0007669"/>
    <property type="project" value="TreeGrafter"/>
</dbReference>
<feature type="domain" description="TRAM" evidence="11">
    <location>
        <begin position="373"/>
        <end position="440"/>
    </location>
</feature>
<dbReference type="CDD" id="cd01335">
    <property type="entry name" value="Radical_SAM"/>
    <property type="match status" value="1"/>
</dbReference>
<evidence type="ECO:0000256" key="3">
    <source>
        <dbReference type="ARBA" id="ARBA00022490"/>
    </source>
</evidence>
<dbReference type="RefSeq" id="WP_091349214.1">
    <property type="nucleotide sequence ID" value="NZ_FOIF01000007.1"/>
</dbReference>
<evidence type="ECO:0000256" key="2">
    <source>
        <dbReference type="ARBA" id="ARBA00022485"/>
    </source>
</evidence>
<dbReference type="Pfam" id="PF18693">
    <property type="entry name" value="TRAM_2"/>
    <property type="match status" value="1"/>
</dbReference>
<name>A0A1H9Z7W3_9FIRM</name>
<dbReference type="GO" id="GO:0103039">
    <property type="term" value="F:protein methylthiotransferase activity"/>
    <property type="evidence" value="ECO:0007669"/>
    <property type="project" value="UniProtKB-EC"/>
</dbReference>
<dbReference type="PROSITE" id="PS01278">
    <property type="entry name" value="MTTASE_RADICAL"/>
    <property type="match status" value="1"/>
</dbReference>
<comment type="catalytic activity">
    <reaction evidence="9">
        <text>N(6)-dimethylallyladenosine(37) in tRNA + (sulfur carrier)-SH + AH2 + 2 S-adenosyl-L-methionine = 2-methylsulfanyl-N(6)-dimethylallyladenosine(37) in tRNA + (sulfur carrier)-H + 5'-deoxyadenosine + L-methionine + A + S-adenosyl-L-homocysteine + 2 H(+)</text>
        <dbReference type="Rhea" id="RHEA:37067"/>
        <dbReference type="Rhea" id="RHEA-COMP:10375"/>
        <dbReference type="Rhea" id="RHEA-COMP:10376"/>
        <dbReference type="Rhea" id="RHEA-COMP:14737"/>
        <dbReference type="Rhea" id="RHEA-COMP:14739"/>
        <dbReference type="ChEBI" id="CHEBI:13193"/>
        <dbReference type="ChEBI" id="CHEBI:15378"/>
        <dbReference type="ChEBI" id="CHEBI:17319"/>
        <dbReference type="ChEBI" id="CHEBI:17499"/>
        <dbReference type="ChEBI" id="CHEBI:29917"/>
        <dbReference type="ChEBI" id="CHEBI:57844"/>
        <dbReference type="ChEBI" id="CHEBI:57856"/>
        <dbReference type="ChEBI" id="CHEBI:59789"/>
        <dbReference type="ChEBI" id="CHEBI:64428"/>
        <dbReference type="ChEBI" id="CHEBI:74415"/>
        <dbReference type="ChEBI" id="CHEBI:74417"/>
        <dbReference type="EC" id="2.8.4.3"/>
    </reaction>
</comment>
<keyword evidence="3 10" id="KW-0963">Cytoplasm</keyword>
<reference evidence="15" key="1">
    <citation type="submission" date="2016-10" db="EMBL/GenBank/DDBJ databases">
        <authorList>
            <person name="Varghese N."/>
            <person name="Submissions S."/>
        </authorList>
    </citation>
    <scope>NUCLEOTIDE SEQUENCE [LARGE SCALE GENOMIC DNA]</scope>
    <source>
        <strain evidence="15">DSM 13577</strain>
    </source>
</reference>
<dbReference type="SMART" id="SM00729">
    <property type="entry name" value="Elp3"/>
    <property type="match status" value="1"/>
</dbReference>
<evidence type="ECO:0000259" key="13">
    <source>
        <dbReference type="PROSITE" id="PS51918"/>
    </source>
</evidence>
<evidence type="ECO:0000256" key="6">
    <source>
        <dbReference type="ARBA" id="ARBA00022723"/>
    </source>
</evidence>